<dbReference type="Proteomes" id="UP000321525">
    <property type="component" value="Unassembled WGS sequence"/>
</dbReference>
<dbReference type="AlphaFoldDB" id="A0A5C6QHJ5"/>
<dbReference type="EMBL" id="VOLR01000013">
    <property type="protein sequence ID" value="TWX59171.1"/>
    <property type="molecule type" value="Genomic_DNA"/>
</dbReference>
<evidence type="ECO:0000256" key="2">
    <source>
        <dbReference type="ARBA" id="ARBA00004141"/>
    </source>
</evidence>
<keyword evidence="10 13" id="KW-1133">Transmembrane helix</keyword>
<dbReference type="OrthoDB" id="9809766at2"/>
<dbReference type="PANTHER" id="PTHR45436:SF14">
    <property type="entry name" value="SENSOR PROTEIN QSEC"/>
    <property type="match status" value="1"/>
</dbReference>
<evidence type="ECO:0000313" key="17">
    <source>
        <dbReference type="Proteomes" id="UP000321525"/>
    </source>
</evidence>
<comment type="caution">
    <text evidence="16">The sequence shown here is derived from an EMBL/GenBank/DDBJ whole genome shotgun (WGS) entry which is preliminary data.</text>
</comment>
<dbReference type="InterPro" id="IPR005467">
    <property type="entry name" value="His_kinase_dom"/>
</dbReference>
<evidence type="ECO:0000313" key="16">
    <source>
        <dbReference type="EMBL" id="TWX68198.1"/>
    </source>
</evidence>
<sequence length="471" mass="52771">MSIRRYLVLILLSIITLMTFFAAIQGYKASMEQATSLFDEQLVLVGKTLLATSATYPDQATENRLSAVTVVPSNHIAYQVFRNNTLLLRTDNAPEQLITELPAGFIDLNFIGQRWRVYIETLPDEPTQINQLKVLIAQPLEQRFSLAEQVILSAVTPIILIIPVIALFIFMAIRQGLKPLTVLRRELSEKKINDLSQLTSETSTKELQPVIQTLNLLFERLSAAFSRERYFASDAAHELRTPLSVLKINVHNLQMTQSEKLDATGQASLMQLGQSVDRMAHVVDQILTLNRTNPDQLTMTVTKLELQVLLQQVISDLYPEIMKHQHDISLESQATTIYANEFALLTLVKNLIGNACKYTPNGGQILVRTVVDDHSFTLTVEDSGPGIDSSEYQRVFDRFYRVGGDGHQSTVVGCGLGLAIVQHIVKLHHATITLAKSMQLNGLSVSVTFPQKTQAVDLYLNQCEKEREDNR</sequence>
<dbReference type="InterPro" id="IPR003661">
    <property type="entry name" value="HisK_dim/P_dom"/>
</dbReference>
<reference evidence="16 18" key="1">
    <citation type="submission" date="2019-07" db="EMBL/GenBank/DDBJ databases">
        <title>Genomes of sea-ice associated Colwellia species.</title>
        <authorList>
            <person name="Bowman J.P."/>
        </authorList>
    </citation>
    <scope>NUCLEOTIDE SEQUENCE [LARGE SCALE GENOMIC DNA]</scope>
    <source>
        <strain evidence="15 17">ACAM 607</strain>
        <strain evidence="16 18">IC036</strain>
    </source>
</reference>
<evidence type="ECO:0000256" key="11">
    <source>
        <dbReference type="ARBA" id="ARBA00023012"/>
    </source>
</evidence>
<dbReference type="Pfam" id="PF02518">
    <property type="entry name" value="HATPase_c"/>
    <property type="match status" value="1"/>
</dbReference>
<evidence type="ECO:0000256" key="4">
    <source>
        <dbReference type="ARBA" id="ARBA00022553"/>
    </source>
</evidence>
<evidence type="ECO:0000256" key="5">
    <source>
        <dbReference type="ARBA" id="ARBA00022679"/>
    </source>
</evidence>
<keyword evidence="6 13" id="KW-0812">Transmembrane</keyword>
<keyword evidence="4" id="KW-0597">Phosphoprotein</keyword>
<gene>
    <name evidence="15" type="ORF">ESZ26_10670</name>
    <name evidence="16" type="ORF">ESZ27_07605</name>
</gene>
<evidence type="ECO:0000256" key="8">
    <source>
        <dbReference type="ARBA" id="ARBA00022777"/>
    </source>
</evidence>
<dbReference type="PRINTS" id="PR00344">
    <property type="entry name" value="BCTRLSENSOR"/>
</dbReference>
<dbReference type="Pfam" id="PF00512">
    <property type="entry name" value="HisKA"/>
    <property type="match status" value="1"/>
</dbReference>
<dbReference type="InterPro" id="IPR036097">
    <property type="entry name" value="HisK_dim/P_sf"/>
</dbReference>
<dbReference type="PROSITE" id="PS50109">
    <property type="entry name" value="HIS_KIN"/>
    <property type="match status" value="1"/>
</dbReference>
<dbReference type="RefSeq" id="WP_146799614.1">
    <property type="nucleotide sequence ID" value="NZ_VOLP01000013.1"/>
</dbReference>
<dbReference type="SMART" id="SM00387">
    <property type="entry name" value="HATPase_c"/>
    <property type="match status" value="1"/>
</dbReference>
<keyword evidence="11" id="KW-0902">Two-component regulatory system</keyword>
<dbReference type="SMART" id="SM00388">
    <property type="entry name" value="HisKA"/>
    <property type="match status" value="1"/>
</dbReference>
<keyword evidence="7" id="KW-0547">Nucleotide-binding</keyword>
<dbReference type="SUPFAM" id="SSF47384">
    <property type="entry name" value="Homodimeric domain of signal transducing histidine kinase"/>
    <property type="match status" value="1"/>
</dbReference>
<name>A0A5C6QHJ5_9GAMM</name>
<evidence type="ECO:0000256" key="6">
    <source>
        <dbReference type="ARBA" id="ARBA00022692"/>
    </source>
</evidence>
<dbReference type="InterPro" id="IPR050428">
    <property type="entry name" value="TCS_sensor_his_kinase"/>
</dbReference>
<evidence type="ECO:0000256" key="9">
    <source>
        <dbReference type="ARBA" id="ARBA00022840"/>
    </source>
</evidence>
<dbReference type="EC" id="2.7.13.3" evidence="3"/>
<evidence type="ECO:0000256" key="3">
    <source>
        <dbReference type="ARBA" id="ARBA00012438"/>
    </source>
</evidence>
<dbReference type="SUPFAM" id="SSF55874">
    <property type="entry name" value="ATPase domain of HSP90 chaperone/DNA topoisomerase II/histidine kinase"/>
    <property type="match status" value="1"/>
</dbReference>
<accession>A0A5C6QHJ5</accession>
<dbReference type="Gene3D" id="1.10.287.130">
    <property type="match status" value="1"/>
</dbReference>
<keyword evidence="5" id="KW-0808">Transferase</keyword>
<dbReference type="CDD" id="cd00075">
    <property type="entry name" value="HATPase"/>
    <property type="match status" value="1"/>
</dbReference>
<dbReference type="GO" id="GO:0005524">
    <property type="term" value="F:ATP binding"/>
    <property type="evidence" value="ECO:0007669"/>
    <property type="project" value="UniProtKB-KW"/>
</dbReference>
<evidence type="ECO:0000256" key="13">
    <source>
        <dbReference type="SAM" id="Phobius"/>
    </source>
</evidence>
<evidence type="ECO:0000256" key="7">
    <source>
        <dbReference type="ARBA" id="ARBA00022741"/>
    </source>
</evidence>
<evidence type="ECO:0000313" key="18">
    <source>
        <dbReference type="Proteomes" id="UP000321917"/>
    </source>
</evidence>
<dbReference type="GO" id="GO:0005886">
    <property type="term" value="C:plasma membrane"/>
    <property type="evidence" value="ECO:0007669"/>
    <property type="project" value="TreeGrafter"/>
</dbReference>
<comment type="subcellular location">
    <subcellularLocation>
        <location evidence="2">Membrane</location>
        <topology evidence="2">Multi-pass membrane protein</topology>
    </subcellularLocation>
</comment>
<evidence type="ECO:0000256" key="12">
    <source>
        <dbReference type="ARBA" id="ARBA00023136"/>
    </source>
</evidence>
<evidence type="ECO:0000256" key="1">
    <source>
        <dbReference type="ARBA" id="ARBA00000085"/>
    </source>
</evidence>
<proteinExistence type="predicted"/>
<dbReference type="Proteomes" id="UP000321917">
    <property type="component" value="Unassembled WGS sequence"/>
</dbReference>
<dbReference type="InterPro" id="IPR003594">
    <property type="entry name" value="HATPase_dom"/>
</dbReference>
<keyword evidence="12 13" id="KW-0472">Membrane</keyword>
<organism evidence="16 18">
    <name type="scientific">Colwellia hornerae</name>
    <dbReference type="NCBI Taxonomy" id="89402"/>
    <lineage>
        <taxon>Bacteria</taxon>
        <taxon>Pseudomonadati</taxon>
        <taxon>Pseudomonadota</taxon>
        <taxon>Gammaproteobacteria</taxon>
        <taxon>Alteromonadales</taxon>
        <taxon>Colwelliaceae</taxon>
        <taxon>Colwellia</taxon>
    </lineage>
</organism>
<dbReference type="Gene3D" id="3.30.565.10">
    <property type="entry name" value="Histidine kinase-like ATPase, C-terminal domain"/>
    <property type="match status" value="1"/>
</dbReference>
<dbReference type="InterPro" id="IPR004358">
    <property type="entry name" value="Sig_transdc_His_kin-like_C"/>
</dbReference>
<keyword evidence="9" id="KW-0067">ATP-binding</keyword>
<dbReference type="InterPro" id="IPR036890">
    <property type="entry name" value="HATPase_C_sf"/>
</dbReference>
<protein>
    <recommendedName>
        <fullName evidence="3">histidine kinase</fullName>
        <ecNumber evidence="3">2.7.13.3</ecNumber>
    </recommendedName>
</protein>
<keyword evidence="8 16" id="KW-0418">Kinase</keyword>
<evidence type="ECO:0000259" key="14">
    <source>
        <dbReference type="PROSITE" id="PS50109"/>
    </source>
</evidence>
<keyword evidence="17" id="KW-1185">Reference proteome</keyword>
<dbReference type="EMBL" id="VOLQ01000011">
    <property type="protein sequence ID" value="TWX68198.1"/>
    <property type="molecule type" value="Genomic_DNA"/>
</dbReference>
<evidence type="ECO:0000256" key="10">
    <source>
        <dbReference type="ARBA" id="ARBA00022989"/>
    </source>
</evidence>
<dbReference type="GO" id="GO:0000155">
    <property type="term" value="F:phosphorelay sensor kinase activity"/>
    <property type="evidence" value="ECO:0007669"/>
    <property type="project" value="InterPro"/>
</dbReference>
<dbReference type="PANTHER" id="PTHR45436">
    <property type="entry name" value="SENSOR HISTIDINE KINASE YKOH"/>
    <property type="match status" value="1"/>
</dbReference>
<evidence type="ECO:0000313" key="15">
    <source>
        <dbReference type="EMBL" id="TWX59171.1"/>
    </source>
</evidence>
<comment type="catalytic activity">
    <reaction evidence="1">
        <text>ATP + protein L-histidine = ADP + protein N-phospho-L-histidine.</text>
        <dbReference type="EC" id="2.7.13.3"/>
    </reaction>
</comment>
<feature type="domain" description="Histidine kinase" evidence="14">
    <location>
        <begin position="234"/>
        <end position="453"/>
    </location>
</feature>
<feature type="transmembrane region" description="Helical" evidence="13">
    <location>
        <begin position="150"/>
        <end position="173"/>
    </location>
</feature>
<dbReference type="CDD" id="cd00082">
    <property type="entry name" value="HisKA"/>
    <property type="match status" value="1"/>
</dbReference>